<evidence type="ECO:0000256" key="1">
    <source>
        <dbReference type="SAM" id="MobiDB-lite"/>
    </source>
</evidence>
<dbReference type="EMBL" id="CAKOAT010579598">
    <property type="protein sequence ID" value="CAH8383188.1"/>
    <property type="molecule type" value="Genomic_DNA"/>
</dbReference>
<dbReference type="PANTHER" id="PTHR33472">
    <property type="entry name" value="OS01G0106600 PROTEIN"/>
    <property type="match status" value="1"/>
</dbReference>
<feature type="compositionally biased region" description="Basic and acidic residues" evidence="1">
    <location>
        <begin position="463"/>
        <end position="473"/>
    </location>
</feature>
<feature type="compositionally biased region" description="Basic and acidic residues" evidence="1">
    <location>
        <begin position="499"/>
        <end position="509"/>
    </location>
</feature>
<evidence type="ECO:0000313" key="3">
    <source>
        <dbReference type="Proteomes" id="UP001642260"/>
    </source>
</evidence>
<reference evidence="2 3" key="1">
    <citation type="submission" date="2022-03" db="EMBL/GenBank/DDBJ databases">
        <authorList>
            <person name="Macdonald S."/>
            <person name="Ahmed S."/>
            <person name="Newling K."/>
        </authorList>
    </citation>
    <scope>NUCLEOTIDE SEQUENCE [LARGE SCALE GENOMIC DNA]</scope>
</reference>
<dbReference type="Proteomes" id="UP001642260">
    <property type="component" value="Unassembled WGS sequence"/>
</dbReference>
<feature type="compositionally biased region" description="Basic and acidic residues" evidence="1">
    <location>
        <begin position="315"/>
        <end position="357"/>
    </location>
</feature>
<feature type="compositionally biased region" description="Low complexity" evidence="1">
    <location>
        <begin position="9"/>
        <end position="25"/>
    </location>
</feature>
<accession>A0ABC8LIB6</accession>
<dbReference type="PANTHER" id="PTHR33472:SF23">
    <property type="entry name" value="OXIDOREDUCTASES, ACTING ON NADH OR NADPH"/>
    <property type="match status" value="1"/>
</dbReference>
<keyword evidence="3" id="KW-1185">Reference proteome</keyword>
<feature type="compositionally biased region" description="Basic and acidic residues" evidence="1">
    <location>
        <begin position="105"/>
        <end position="133"/>
    </location>
</feature>
<feature type="compositionally biased region" description="Basic and acidic residues" evidence="1">
    <location>
        <begin position="148"/>
        <end position="300"/>
    </location>
</feature>
<feature type="compositionally biased region" description="Basic and acidic residues" evidence="1">
    <location>
        <begin position="419"/>
        <end position="428"/>
    </location>
</feature>
<feature type="compositionally biased region" description="Pro residues" evidence="1">
    <location>
        <begin position="26"/>
        <end position="41"/>
    </location>
</feature>
<organism evidence="2 3">
    <name type="scientific">Eruca vesicaria subsp. sativa</name>
    <name type="common">Garden rocket</name>
    <name type="synonym">Eruca sativa</name>
    <dbReference type="NCBI Taxonomy" id="29727"/>
    <lineage>
        <taxon>Eukaryota</taxon>
        <taxon>Viridiplantae</taxon>
        <taxon>Streptophyta</taxon>
        <taxon>Embryophyta</taxon>
        <taxon>Tracheophyta</taxon>
        <taxon>Spermatophyta</taxon>
        <taxon>Magnoliopsida</taxon>
        <taxon>eudicotyledons</taxon>
        <taxon>Gunneridae</taxon>
        <taxon>Pentapetalae</taxon>
        <taxon>rosids</taxon>
        <taxon>malvids</taxon>
        <taxon>Brassicales</taxon>
        <taxon>Brassicaceae</taxon>
        <taxon>Brassiceae</taxon>
        <taxon>Eruca</taxon>
    </lineage>
</organism>
<feature type="compositionally biased region" description="Low complexity" evidence="1">
    <location>
        <begin position="68"/>
        <end position="90"/>
    </location>
</feature>
<feature type="compositionally biased region" description="Polar residues" evidence="1">
    <location>
        <begin position="302"/>
        <end position="314"/>
    </location>
</feature>
<evidence type="ECO:0000313" key="2">
    <source>
        <dbReference type="EMBL" id="CAH8383188.1"/>
    </source>
</evidence>
<feature type="region of interest" description="Disordered" evidence="1">
    <location>
        <begin position="1"/>
        <end position="510"/>
    </location>
</feature>
<comment type="caution">
    <text evidence="2">The sequence shown here is derived from an EMBL/GenBank/DDBJ whole genome shotgun (WGS) entry which is preliminary data.</text>
</comment>
<protein>
    <submittedName>
        <fullName evidence="2">Uncharacterized protein</fullName>
    </submittedName>
</protein>
<feature type="compositionally biased region" description="Polar residues" evidence="1">
    <location>
        <begin position="405"/>
        <end position="417"/>
    </location>
</feature>
<sequence>MPPFRFNIPFFSYGSPSRPSSGTSSPSPPPTPPPTSRPPFRPGGIAQPSKPATSLETKPKVSPSLSRAKSNVAATAASSSSASQLPSRGAATPSRLAKQSNHSDSPAKKPERAEEQKVAMKDQPSREVKKEAGENSNPVVEKPQGARSEQKEAKEAQEQRKMREVEKLAVVDKDSKTAQKSKETEKLALEEKKKGLQNNIEEKTKTAQKTEKLAVEEKKKGLQKDMEEKTKRAQETERLAVEAKKKGLQKSIEEKTKTAQETERLAVEAKKKGLQKSIEEKTKTAQETEKLAVEEKKKVLQNDMNETSMTSQEQLRPKETEQKRNETEKLASEEKKAGQEQQKIKATEKLAAEERQTSLKTVGTEDATQSKTTQHITAASESSRGSKDLPIRNTQNRIENHTDENNQNSKEGSSSMSRKIKEDIRDGLSKLTWGKSNGDNEKSVSVYTLTGENRGATMAIGSGKDKKDGEVHIRRGYKSNPDESPETTATETEGGTKPNPKDEKEDARVRAYVNGNSQGVNNSIICDSSVQQNDPGIHMNMKFEKSNKKDETIISPPENVVEKKPVMEKMKYEPRVRRRCLRGLLAESSESDPGNPSKPRRHGCRFTCKDKDIENT</sequence>
<feature type="compositionally biased region" description="Polar residues" evidence="1">
    <location>
        <begin position="358"/>
        <end position="383"/>
    </location>
</feature>
<name>A0ABC8LIB6_ERUVS</name>
<proteinExistence type="predicted"/>
<gene>
    <name evidence="2" type="ORF">ERUC_LOCUS35671</name>
</gene>
<feature type="compositionally biased region" description="Basic and acidic residues" evidence="1">
    <location>
        <begin position="607"/>
        <end position="616"/>
    </location>
</feature>
<dbReference type="AlphaFoldDB" id="A0ABC8LIB6"/>
<feature type="region of interest" description="Disordered" evidence="1">
    <location>
        <begin position="584"/>
        <end position="616"/>
    </location>
</feature>
<feature type="compositionally biased region" description="Low complexity" evidence="1">
    <location>
        <begin position="486"/>
        <end position="496"/>
    </location>
</feature>